<protein>
    <submittedName>
        <fullName evidence="1">Uncharacterized protein</fullName>
    </submittedName>
</protein>
<dbReference type="Proteomes" id="UP000077623">
    <property type="component" value="Unassembled WGS sequence"/>
</dbReference>
<proteinExistence type="predicted"/>
<keyword evidence="2" id="KW-1185">Reference proteome</keyword>
<comment type="caution">
    <text evidence="1">The sequence shown here is derived from an EMBL/GenBank/DDBJ whole genome shotgun (WGS) entry which is preliminary data.</text>
</comment>
<organism evidence="1 2">
    <name type="scientific">Candidatus Mycoplasma haematobovis</name>
    <dbReference type="NCBI Taxonomy" id="432608"/>
    <lineage>
        <taxon>Bacteria</taxon>
        <taxon>Bacillati</taxon>
        <taxon>Mycoplasmatota</taxon>
        <taxon>Mollicutes</taxon>
        <taxon>Mycoplasmataceae</taxon>
        <taxon>Mycoplasma</taxon>
    </lineage>
</organism>
<accession>A0A1A9QEP1</accession>
<evidence type="ECO:0000313" key="2">
    <source>
        <dbReference type="Proteomes" id="UP000077623"/>
    </source>
</evidence>
<dbReference type="EMBL" id="LWUJ01000012">
    <property type="protein sequence ID" value="OAL10150.1"/>
    <property type="molecule type" value="Genomic_DNA"/>
</dbReference>
<sequence>MGAIANSVITTAVLTAFSGLSYKTVSILFDHPTNQNHLESLNYRTLFEAKKDQFTKWKSKYSLHSKEINVSIAEFYGVDSNVQGGYLLKRWCEARLGGHFSPDKFEEFNMIKKFCTMDIKSIMTEQENVKSIDDGTAVEKRKTFAKLKGKLKTKGVEIPKDSVDIKPLMRWCKENLKLPYIPENYSKLEEVQEFCSVTD</sequence>
<evidence type="ECO:0000313" key="1">
    <source>
        <dbReference type="EMBL" id="OAL10150.1"/>
    </source>
</evidence>
<dbReference type="STRING" id="432608.A6V39_04525"/>
<dbReference type="AlphaFoldDB" id="A0A1A9QEP1"/>
<gene>
    <name evidence="1" type="ORF">A6V39_04525</name>
</gene>
<dbReference type="RefSeq" id="WP_187150535.1">
    <property type="nucleotide sequence ID" value="NZ_LWUJ01000012.1"/>
</dbReference>
<reference evidence="2" key="1">
    <citation type="submission" date="2016-04" db="EMBL/GenBank/DDBJ databases">
        <authorList>
            <person name="Quiroz-Castaneda R.E."/>
            <person name="Martinez-Ocampo F."/>
        </authorList>
    </citation>
    <scope>NUCLEOTIDE SEQUENCE [LARGE SCALE GENOMIC DNA]</scope>
    <source>
        <strain evidence="2">INIFAP01</strain>
    </source>
</reference>
<name>A0A1A9QEP1_9MOLU</name>